<keyword evidence="9" id="KW-1185">Reference proteome</keyword>
<dbReference type="GO" id="GO:0005199">
    <property type="term" value="F:structural constituent of cell wall"/>
    <property type="evidence" value="ECO:0007669"/>
    <property type="project" value="InterPro"/>
</dbReference>
<feature type="signal peptide" evidence="7">
    <location>
        <begin position="1"/>
        <end position="21"/>
    </location>
</feature>
<protein>
    <recommendedName>
        <fullName evidence="7">Hydrophobin</fullName>
    </recommendedName>
</protein>
<evidence type="ECO:0000256" key="1">
    <source>
        <dbReference type="ARBA" id="ARBA00004191"/>
    </source>
</evidence>
<organism evidence="8 9">
    <name type="scientific">Gymnopilus junonius</name>
    <name type="common">Spectacular rustgill mushroom</name>
    <name type="synonym">Gymnopilus spectabilis subsp. junonius</name>
    <dbReference type="NCBI Taxonomy" id="109634"/>
    <lineage>
        <taxon>Eukaryota</taxon>
        <taxon>Fungi</taxon>
        <taxon>Dikarya</taxon>
        <taxon>Basidiomycota</taxon>
        <taxon>Agaricomycotina</taxon>
        <taxon>Agaricomycetes</taxon>
        <taxon>Agaricomycetidae</taxon>
        <taxon>Agaricales</taxon>
        <taxon>Agaricineae</taxon>
        <taxon>Hymenogastraceae</taxon>
        <taxon>Gymnopilus</taxon>
    </lineage>
</organism>
<evidence type="ECO:0000313" key="9">
    <source>
        <dbReference type="Proteomes" id="UP000724874"/>
    </source>
</evidence>
<accession>A0A9P5TKL6</accession>
<evidence type="ECO:0000256" key="4">
    <source>
        <dbReference type="ARBA" id="ARBA00022525"/>
    </source>
</evidence>
<proteinExistence type="inferred from homology"/>
<sequence length="116" mass="11692">MFARAYSLFFFICALPVFASATGDNGDKGTTVVSQCNTGPVQCCNNVGSAESLGVNGLLGLLGIAVDPITAILGVDCTSVVGIANGNSCSAQPVCCTNNQFNGLINVGCSPINVNL</sequence>
<evidence type="ECO:0000256" key="6">
    <source>
        <dbReference type="ARBA" id="ARBA00023157"/>
    </source>
</evidence>
<dbReference type="InterPro" id="IPR001338">
    <property type="entry name" value="Class_I_Hydrophobin"/>
</dbReference>
<dbReference type="CDD" id="cd23507">
    <property type="entry name" value="hydrophobin_I"/>
    <property type="match status" value="1"/>
</dbReference>
<keyword evidence="6 7" id="KW-1015">Disulfide bond</keyword>
<keyword evidence="5 7" id="KW-0732">Signal</keyword>
<name>A0A9P5TKL6_GYMJU</name>
<dbReference type="InterPro" id="IPR019778">
    <property type="entry name" value="Class_I_Hydrophobin_CS"/>
</dbReference>
<dbReference type="OrthoDB" id="4225815at2759"/>
<keyword evidence="4 7" id="KW-0964">Secreted</keyword>
<dbReference type="Pfam" id="PF01185">
    <property type="entry name" value="Hydrophobin"/>
    <property type="match status" value="1"/>
</dbReference>
<evidence type="ECO:0000256" key="5">
    <source>
        <dbReference type="ARBA" id="ARBA00022729"/>
    </source>
</evidence>
<keyword evidence="3 7" id="KW-0134">Cell wall</keyword>
<evidence type="ECO:0000256" key="7">
    <source>
        <dbReference type="RuleBase" id="RU365009"/>
    </source>
</evidence>
<comment type="similarity">
    <text evidence="2 7">Belongs to the fungal hydrophobin family.</text>
</comment>
<comment type="caution">
    <text evidence="8">The sequence shown here is derived from an EMBL/GenBank/DDBJ whole genome shotgun (WGS) entry which is preliminary data.</text>
</comment>
<dbReference type="EMBL" id="JADNYJ010000067">
    <property type="protein sequence ID" value="KAF8893177.1"/>
    <property type="molecule type" value="Genomic_DNA"/>
</dbReference>
<dbReference type="PROSITE" id="PS00956">
    <property type="entry name" value="HYDROPHOBIN"/>
    <property type="match status" value="1"/>
</dbReference>
<comment type="subcellular location">
    <subcellularLocation>
        <location evidence="1 7">Secreted</location>
        <location evidence="1 7">Cell wall</location>
    </subcellularLocation>
</comment>
<evidence type="ECO:0000256" key="3">
    <source>
        <dbReference type="ARBA" id="ARBA00022512"/>
    </source>
</evidence>
<feature type="chain" id="PRO_5040537037" description="Hydrophobin" evidence="7">
    <location>
        <begin position="22"/>
        <end position="116"/>
    </location>
</feature>
<evidence type="ECO:0000256" key="2">
    <source>
        <dbReference type="ARBA" id="ARBA00010446"/>
    </source>
</evidence>
<reference evidence="8" key="1">
    <citation type="submission" date="2020-11" db="EMBL/GenBank/DDBJ databases">
        <authorList>
            <consortium name="DOE Joint Genome Institute"/>
            <person name="Ahrendt S."/>
            <person name="Riley R."/>
            <person name="Andreopoulos W."/>
            <person name="LaButti K."/>
            <person name="Pangilinan J."/>
            <person name="Ruiz-duenas F.J."/>
            <person name="Barrasa J.M."/>
            <person name="Sanchez-Garcia M."/>
            <person name="Camarero S."/>
            <person name="Miyauchi S."/>
            <person name="Serrano A."/>
            <person name="Linde D."/>
            <person name="Babiker R."/>
            <person name="Drula E."/>
            <person name="Ayuso-Fernandez I."/>
            <person name="Pacheco R."/>
            <person name="Padilla G."/>
            <person name="Ferreira P."/>
            <person name="Barriuso J."/>
            <person name="Kellner H."/>
            <person name="Castanera R."/>
            <person name="Alfaro M."/>
            <person name="Ramirez L."/>
            <person name="Pisabarro A.G."/>
            <person name="Kuo A."/>
            <person name="Tritt A."/>
            <person name="Lipzen A."/>
            <person name="He G."/>
            <person name="Yan M."/>
            <person name="Ng V."/>
            <person name="Cullen D."/>
            <person name="Martin F."/>
            <person name="Rosso M.-N."/>
            <person name="Henrissat B."/>
            <person name="Hibbett D."/>
            <person name="Martinez A.T."/>
            <person name="Grigoriev I.V."/>
        </authorList>
    </citation>
    <scope>NUCLEOTIDE SEQUENCE</scope>
    <source>
        <strain evidence="8">AH 44721</strain>
    </source>
</reference>
<dbReference type="Proteomes" id="UP000724874">
    <property type="component" value="Unassembled WGS sequence"/>
</dbReference>
<dbReference type="AlphaFoldDB" id="A0A9P5TKL6"/>
<gene>
    <name evidence="8" type="ORF">CPB84DRAFT_1783365</name>
</gene>
<dbReference type="GO" id="GO:0009277">
    <property type="term" value="C:fungal-type cell wall"/>
    <property type="evidence" value="ECO:0007669"/>
    <property type="project" value="InterPro"/>
</dbReference>
<evidence type="ECO:0000313" key="8">
    <source>
        <dbReference type="EMBL" id="KAF8893177.1"/>
    </source>
</evidence>
<dbReference type="SMART" id="SM00075">
    <property type="entry name" value="HYDRO"/>
    <property type="match status" value="1"/>
</dbReference>